<feature type="region of interest" description="Disordered" evidence="1">
    <location>
        <begin position="149"/>
        <end position="171"/>
    </location>
</feature>
<sequence>MRGIVMWLMVGYVALELLGFSIFINHFGVLLAVVEVFVSGALGLWLLRRELAQLSLIQLFVRFGQGDMFALLRNSMLSGFGAVFLLIPGIFTDIIGVVMVLCALAFYPKSKLDSSPESSGYKSFDDYFTSSMRYTYQAKPKDDDIIDVEVLEPTSSQKPSEQLSQQSRSAE</sequence>
<accession>A0A5M9QLM1</accession>
<dbReference type="Proteomes" id="UP000323707">
    <property type="component" value="Unassembled WGS sequence"/>
</dbReference>
<dbReference type="NCBIfam" id="NF008528">
    <property type="entry name" value="PRK11463.1-2"/>
    <property type="match status" value="1"/>
</dbReference>
<dbReference type="InterPro" id="IPR007313">
    <property type="entry name" value="FxsA"/>
</dbReference>
<dbReference type="Pfam" id="PF04186">
    <property type="entry name" value="FxsA"/>
    <property type="match status" value="1"/>
</dbReference>
<evidence type="ECO:0000256" key="1">
    <source>
        <dbReference type="SAM" id="MobiDB-lite"/>
    </source>
</evidence>
<organism evidence="3 4">
    <name type="scientific">Helicobacter canis</name>
    <dbReference type="NCBI Taxonomy" id="29419"/>
    <lineage>
        <taxon>Bacteria</taxon>
        <taxon>Pseudomonadati</taxon>
        <taxon>Campylobacterota</taxon>
        <taxon>Epsilonproteobacteria</taxon>
        <taxon>Campylobacterales</taxon>
        <taxon>Helicobacteraceae</taxon>
        <taxon>Helicobacter</taxon>
    </lineage>
</organism>
<keyword evidence="2" id="KW-1133">Transmembrane helix</keyword>
<reference evidence="3 4" key="1">
    <citation type="submission" date="2019-09" db="EMBL/GenBank/DDBJ databases">
        <title>Draft genome sequence of various Type strains from the CCUG.</title>
        <authorList>
            <person name="Pineiro-Iglesias B."/>
            <person name="Tunovic T."/>
            <person name="Unosson C."/>
            <person name="Inganas E."/>
            <person name="Ohlen M."/>
            <person name="Cardew S."/>
            <person name="Jensie-Markopoulos S."/>
            <person name="Salva-Serra F."/>
            <person name="Jaen-Luchoro D."/>
            <person name="Karlsson R."/>
            <person name="Svensson-Stadler L."/>
            <person name="Chun J."/>
            <person name="Moore E."/>
        </authorList>
    </citation>
    <scope>NUCLEOTIDE SEQUENCE [LARGE SCALE GENOMIC DNA]</scope>
    <source>
        <strain evidence="3 4">CCUG 32756T</strain>
    </source>
</reference>
<comment type="caution">
    <text evidence="3">The sequence shown here is derived from an EMBL/GenBank/DDBJ whole genome shotgun (WGS) entry which is preliminary data.</text>
</comment>
<dbReference type="AlphaFoldDB" id="A0A5M9QLM1"/>
<protein>
    <submittedName>
        <fullName evidence="3">FxsA family protein</fullName>
    </submittedName>
</protein>
<evidence type="ECO:0000313" key="3">
    <source>
        <dbReference type="EMBL" id="KAA8707855.1"/>
    </source>
</evidence>
<keyword evidence="2" id="KW-0472">Membrane</keyword>
<proteinExistence type="predicted"/>
<dbReference type="RefSeq" id="WP_150337857.1">
    <property type="nucleotide sequence ID" value="NZ_JAERIX010000017.1"/>
</dbReference>
<name>A0A5M9QLM1_9HELI</name>
<keyword evidence="2" id="KW-0812">Transmembrane</keyword>
<dbReference type="PANTHER" id="PTHR35335">
    <property type="entry name" value="UPF0716 PROTEIN FXSA"/>
    <property type="match status" value="1"/>
</dbReference>
<dbReference type="GO" id="GO:0016020">
    <property type="term" value="C:membrane"/>
    <property type="evidence" value="ECO:0007669"/>
    <property type="project" value="InterPro"/>
</dbReference>
<gene>
    <name evidence="3" type="ORF">F4V45_08315</name>
</gene>
<feature type="transmembrane region" description="Helical" evidence="2">
    <location>
        <begin position="5"/>
        <end position="23"/>
    </location>
</feature>
<evidence type="ECO:0000256" key="2">
    <source>
        <dbReference type="SAM" id="Phobius"/>
    </source>
</evidence>
<feature type="transmembrane region" description="Helical" evidence="2">
    <location>
        <begin position="82"/>
        <end position="107"/>
    </location>
</feature>
<dbReference type="EMBL" id="VXKE01000021">
    <property type="protein sequence ID" value="KAA8707855.1"/>
    <property type="molecule type" value="Genomic_DNA"/>
</dbReference>
<dbReference type="PANTHER" id="PTHR35335:SF1">
    <property type="entry name" value="UPF0716 PROTEIN FXSA"/>
    <property type="match status" value="1"/>
</dbReference>
<feature type="compositionally biased region" description="Polar residues" evidence="1">
    <location>
        <begin position="153"/>
        <end position="171"/>
    </location>
</feature>
<evidence type="ECO:0000313" key="4">
    <source>
        <dbReference type="Proteomes" id="UP000323707"/>
    </source>
</evidence>